<dbReference type="SUPFAM" id="SSF49854">
    <property type="entry name" value="Spermadhesin, CUB domain"/>
    <property type="match status" value="2"/>
</dbReference>
<dbReference type="InterPro" id="IPR000436">
    <property type="entry name" value="Sushi_SCR_CCP_dom"/>
</dbReference>
<evidence type="ECO:0000313" key="8">
    <source>
        <dbReference type="EMBL" id="KPP66830.1"/>
    </source>
</evidence>
<comment type="caution">
    <text evidence="5">Lacks conserved residue(s) required for the propagation of feature annotation.</text>
</comment>
<evidence type="ECO:0000256" key="1">
    <source>
        <dbReference type="ARBA" id="ARBA00022659"/>
    </source>
</evidence>
<dbReference type="Proteomes" id="UP000034805">
    <property type="component" value="Unassembled WGS sequence"/>
</dbReference>
<dbReference type="Pfam" id="PF00431">
    <property type="entry name" value="CUB"/>
    <property type="match status" value="2"/>
</dbReference>
<dbReference type="Gene3D" id="2.10.70.10">
    <property type="entry name" value="Complement Module, domain 1"/>
    <property type="match status" value="2"/>
</dbReference>
<dbReference type="CDD" id="cd00033">
    <property type="entry name" value="CCP"/>
    <property type="match status" value="2"/>
</dbReference>
<dbReference type="CDD" id="cd00041">
    <property type="entry name" value="CUB"/>
    <property type="match status" value="2"/>
</dbReference>
<comment type="caution">
    <text evidence="8">The sequence shown here is derived from an EMBL/GenBank/DDBJ whole genome shotgun (WGS) entry which is preliminary data.</text>
</comment>
<dbReference type="PROSITE" id="PS01180">
    <property type="entry name" value="CUB"/>
    <property type="match status" value="2"/>
</dbReference>
<gene>
    <name evidence="8" type="ORF">Z043_114633</name>
</gene>
<dbReference type="SUPFAM" id="SSF57535">
    <property type="entry name" value="Complement control module/SCR domain"/>
    <property type="match status" value="2"/>
</dbReference>
<evidence type="ECO:0000256" key="5">
    <source>
        <dbReference type="PROSITE-ProRule" id="PRU00302"/>
    </source>
</evidence>
<sequence length="444" mass="48443">MSLIQNAMAQDMCDLPKHSPLSPLLVSLHWLPIPAHVKFKTLITVTRQSKDQYPVLHSSTSGLLVVPLTRGPKLKRNKLPMFLRATESLSTFKKGLKMGEVSEIHHLRPPRIPGSAQSAQSGLLTGQSAGDKLGLIHLPGGSSFTEKAFVLSCPFPQRPAYGEVSVTSLHAGGEAYFYCISGYQLQGLSTLTCRNATTPYWSGREPRCLAACGGMVKHATVGRIVSPGFPSNYSNNLTCHWVLEAPEGHRLHVHFEKVALAEDDDRLLIKNGNNIDSPPLYDSYEVEYLPNEGIVSTSRHLFVELTTDGSGTSTGIAIRYEAFAQGHCYEPFVKYGNFTSSESGFTVGAVVEFACEPGYTLEQGSVIIECMDPENPQWNETEPACRGGCGQLEQGGVEAVCSGEITDSAGVVLSPNWPEAYDRGQDCIWGIHVEEDKRIMLDIQ</sequence>
<feature type="domain" description="Sushi" evidence="7">
    <location>
        <begin position="151"/>
        <end position="210"/>
    </location>
</feature>
<keyword evidence="2" id="KW-0677">Repeat</keyword>
<dbReference type="GO" id="GO:0060074">
    <property type="term" value="P:synapse maturation"/>
    <property type="evidence" value="ECO:0007669"/>
    <property type="project" value="TreeGrafter"/>
</dbReference>
<dbReference type="AlphaFoldDB" id="A0A0P7UYN9"/>
<dbReference type="PANTHER" id="PTHR45656:SF1">
    <property type="entry name" value="SEIZURE PROTEIN 6 HOMOLOG"/>
    <property type="match status" value="1"/>
</dbReference>
<feature type="domain" description="CUB" evidence="6">
    <location>
        <begin position="212"/>
        <end position="323"/>
    </location>
</feature>
<feature type="disulfide bond" evidence="4">
    <location>
        <begin position="212"/>
        <end position="239"/>
    </location>
</feature>
<dbReference type="GO" id="GO:0090036">
    <property type="term" value="P:regulation of protein kinase C signaling"/>
    <property type="evidence" value="ECO:0007669"/>
    <property type="project" value="TreeGrafter"/>
</dbReference>
<dbReference type="EMBL" id="JARO02005414">
    <property type="protein sequence ID" value="KPP66830.1"/>
    <property type="molecule type" value="Genomic_DNA"/>
</dbReference>
<dbReference type="Pfam" id="PF00084">
    <property type="entry name" value="Sushi"/>
    <property type="match status" value="2"/>
</dbReference>
<dbReference type="SMART" id="SM00032">
    <property type="entry name" value="CCP"/>
    <property type="match status" value="2"/>
</dbReference>
<feature type="domain" description="CUB" evidence="6">
    <location>
        <begin position="401"/>
        <end position="444"/>
    </location>
</feature>
<evidence type="ECO:0000313" key="9">
    <source>
        <dbReference type="Proteomes" id="UP000034805"/>
    </source>
</evidence>
<protein>
    <submittedName>
        <fullName evidence="8">Uncharacterized protein</fullName>
    </submittedName>
</protein>
<feature type="non-terminal residue" evidence="8">
    <location>
        <position position="444"/>
    </location>
</feature>
<keyword evidence="3 4" id="KW-1015">Disulfide bond</keyword>
<accession>A0A0P7UYN9</accession>
<dbReference type="InterPro" id="IPR000859">
    <property type="entry name" value="CUB_dom"/>
</dbReference>
<reference evidence="8 9" key="1">
    <citation type="submission" date="2015-08" db="EMBL/GenBank/DDBJ databases">
        <title>The genome of the Asian arowana (Scleropages formosus).</title>
        <authorList>
            <person name="Tan M.H."/>
            <person name="Gan H.M."/>
            <person name="Croft L.J."/>
            <person name="Austin C.M."/>
        </authorList>
    </citation>
    <scope>NUCLEOTIDE SEQUENCE [LARGE SCALE GENOMIC DNA]</scope>
    <source>
        <strain evidence="8">Aro1</strain>
    </source>
</reference>
<dbReference type="STRING" id="113540.ENSSFOP00015020087"/>
<evidence type="ECO:0000256" key="4">
    <source>
        <dbReference type="PROSITE-ProRule" id="PRU00059"/>
    </source>
</evidence>
<evidence type="ECO:0000256" key="3">
    <source>
        <dbReference type="ARBA" id="ARBA00023157"/>
    </source>
</evidence>
<dbReference type="GO" id="GO:0043197">
    <property type="term" value="C:dendritic spine"/>
    <property type="evidence" value="ECO:0007669"/>
    <property type="project" value="TreeGrafter"/>
</dbReference>
<dbReference type="InterPro" id="IPR035914">
    <property type="entry name" value="Sperma_CUB_dom_sf"/>
</dbReference>
<evidence type="ECO:0000259" key="6">
    <source>
        <dbReference type="PROSITE" id="PS01180"/>
    </source>
</evidence>
<dbReference type="InterPro" id="IPR035976">
    <property type="entry name" value="Sushi/SCR/CCP_sf"/>
</dbReference>
<dbReference type="PANTHER" id="PTHR45656">
    <property type="entry name" value="PROTEIN CBR-CLEC-78"/>
    <property type="match status" value="1"/>
</dbReference>
<dbReference type="PROSITE" id="PS50923">
    <property type="entry name" value="SUSHI"/>
    <property type="match status" value="2"/>
</dbReference>
<dbReference type="GO" id="GO:0043198">
    <property type="term" value="C:dendritic shaft"/>
    <property type="evidence" value="ECO:0007669"/>
    <property type="project" value="TreeGrafter"/>
</dbReference>
<dbReference type="GO" id="GO:0050773">
    <property type="term" value="P:regulation of dendrite development"/>
    <property type="evidence" value="ECO:0007669"/>
    <property type="project" value="TreeGrafter"/>
</dbReference>
<dbReference type="GO" id="GO:0043025">
    <property type="term" value="C:neuronal cell body"/>
    <property type="evidence" value="ECO:0007669"/>
    <property type="project" value="TreeGrafter"/>
</dbReference>
<dbReference type="Gene3D" id="2.60.120.290">
    <property type="entry name" value="Spermadhesin, CUB domain"/>
    <property type="match status" value="2"/>
</dbReference>
<dbReference type="SMART" id="SM00042">
    <property type="entry name" value="CUB"/>
    <property type="match status" value="1"/>
</dbReference>
<evidence type="ECO:0000259" key="7">
    <source>
        <dbReference type="PROSITE" id="PS50923"/>
    </source>
</evidence>
<proteinExistence type="predicted"/>
<organism evidence="8 9">
    <name type="scientific">Scleropages formosus</name>
    <name type="common">Asian bonytongue</name>
    <name type="synonym">Osteoglossum formosum</name>
    <dbReference type="NCBI Taxonomy" id="113540"/>
    <lineage>
        <taxon>Eukaryota</taxon>
        <taxon>Metazoa</taxon>
        <taxon>Chordata</taxon>
        <taxon>Craniata</taxon>
        <taxon>Vertebrata</taxon>
        <taxon>Euteleostomi</taxon>
        <taxon>Actinopterygii</taxon>
        <taxon>Neopterygii</taxon>
        <taxon>Teleostei</taxon>
        <taxon>Osteoglossocephala</taxon>
        <taxon>Osteoglossomorpha</taxon>
        <taxon>Osteoglossiformes</taxon>
        <taxon>Osteoglossidae</taxon>
        <taxon>Scleropages</taxon>
    </lineage>
</organism>
<evidence type="ECO:0000256" key="2">
    <source>
        <dbReference type="ARBA" id="ARBA00022737"/>
    </source>
</evidence>
<keyword evidence="1 5" id="KW-0768">Sushi</keyword>
<name>A0A0P7UYN9_SCLFO</name>
<feature type="domain" description="Sushi" evidence="7">
    <location>
        <begin position="326"/>
        <end position="387"/>
    </location>
</feature>
<dbReference type="GO" id="GO:0005783">
    <property type="term" value="C:endoplasmic reticulum"/>
    <property type="evidence" value="ECO:0007669"/>
    <property type="project" value="TreeGrafter"/>
</dbReference>
<dbReference type="InterPro" id="IPR051277">
    <property type="entry name" value="SEZ6_CSMD_C4BPB_Regulators"/>
</dbReference>